<dbReference type="Proteomes" id="UP000229366">
    <property type="component" value="Unassembled WGS sequence"/>
</dbReference>
<keyword evidence="2" id="KW-0131">Cell cycle</keyword>
<evidence type="ECO:0000313" key="3">
    <source>
        <dbReference type="Proteomes" id="UP000229366"/>
    </source>
</evidence>
<feature type="region of interest" description="Disordered" evidence="1">
    <location>
        <begin position="189"/>
        <end position="214"/>
    </location>
</feature>
<protein>
    <submittedName>
        <fullName evidence="2">Cell division and transport-associated protein TolA</fullName>
    </submittedName>
</protein>
<comment type="caution">
    <text evidence="2">The sequence shown here is derived from an EMBL/GenBank/DDBJ whole genome shotgun (WGS) entry which is preliminary data.</text>
</comment>
<evidence type="ECO:0000313" key="2">
    <source>
        <dbReference type="EMBL" id="PJI79967.1"/>
    </source>
</evidence>
<keyword evidence="2" id="KW-0132">Cell division</keyword>
<dbReference type="OrthoDB" id="5298892at2"/>
<proteinExistence type="predicted"/>
<dbReference type="RefSeq" id="WP_100379306.1">
    <property type="nucleotide sequence ID" value="NZ_CBCSBW010000002.1"/>
</dbReference>
<accession>A0A2M8VRA1</accession>
<feature type="region of interest" description="Disordered" evidence="1">
    <location>
        <begin position="1"/>
        <end position="34"/>
    </location>
</feature>
<dbReference type="SUPFAM" id="SSF74653">
    <property type="entry name" value="TolA/TonB C-terminal domain"/>
    <property type="match status" value="1"/>
</dbReference>
<feature type="compositionally biased region" description="Gly residues" evidence="1">
    <location>
        <begin position="194"/>
        <end position="210"/>
    </location>
</feature>
<sequence length="299" mass="31683">MTSAHIGHSPFSINRGNDGGKDRNKSRNRSGLTKAEGTKRAFSFSLAAHLGLVAFLVIGISWNNSTPSGVEVELWDATPQMEATIAPEVKTEIKEEAADIAIKKKLLEKEPPKKLVAKEIAKEAPKPVKPLPPKEIKKEEAKRVEPAKKVEAAKKTEPSKPAELTPAQIKANAQADKRREANIASLRGLAANDGGTGGSVGSGVGGGGNAPPGWSDKVIKKVRANITFNADAFKGNKQTIIQVKLAPDGAILTRVTTSSSGDNAWDQAVLSAIDATQSLPKDDNGLFPTLTPELKLKPK</sequence>
<feature type="region of interest" description="Disordered" evidence="1">
    <location>
        <begin position="126"/>
        <end position="176"/>
    </location>
</feature>
<gene>
    <name evidence="2" type="ORF">B0G85_0951</name>
</gene>
<keyword evidence="3" id="KW-1185">Reference proteome</keyword>
<dbReference type="Pfam" id="PF13103">
    <property type="entry name" value="TonB_2"/>
    <property type="match status" value="1"/>
</dbReference>
<dbReference type="EMBL" id="PGTX01000002">
    <property type="protein sequence ID" value="PJI79967.1"/>
    <property type="molecule type" value="Genomic_DNA"/>
</dbReference>
<dbReference type="GO" id="GO:0051301">
    <property type="term" value="P:cell division"/>
    <property type="evidence" value="ECO:0007669"/>
    <property type="project" value="UniProtKB-KW"/>
</dbReference>
<name>A0A2M8VRA1_9BURK</name>
<feature type="compositionally biased region" description="Basic and acidic residues" evidence="1">
    <location>
        <begin position="126"/>
        <end position="160"/>
    </location>
</feature>
<organism evidence="2 3">
    <name type="scientific">Polynucleobacter brandtiae</name>
    <dbReference type="NCBI Taxonomy" id="1938816"/>
    <lineage>
        <taxon>Bacteria</taxon>
        <taxon>Pseudomonadati</taxon>
        <taxon>Pseudomonadota</taxon>
        <taxon>Betaproteobacteria</taxon>
        <taxon>Burkholderiales</taxon>
        <taxon>Burkholderiaceae</taxon>
        <taxon>Polynucleobacter</taxon>
    </lineage>
</organism>
<dbReference type="AlphaFoldDB" id="A0A2M8VRA1"/>
<evidence type="ECO:0000256" key="1">
    <source>
        <dbReference type="SAM" id="MobiDB-lite"/>
    </source>
</evidence>
<reference evidence="2 3" key="1">
    <citation type="submission" date="2017-11" db="EMBL/GenBank/DDBJ databases">
        <title>Genomic Encyclopedia of Type Strains, Phase III (KMG-III): the genomes of soil and plant-associated and newly described type strains.</title>
        <authorList>
            <person name="Whitman W."/>
        </authorList>
    </citation>
    <scope>NUCLEOTIDE SEQUENCE [LARGE SCALE GENOMIC DNA]</scope>
    <source>
        <strain evidence="2 3">UB-Domo-W1</strain>
    </source>
</reference>
<dbReference type="Gene3D" id="3.30.1150.10">
    <property type="match status" value="1"/>
</dbReference>